<protein>
    <recommendedName>
        <fullName evidence="3">Thyrotropin-releasing hormone receptor</fullName>
    </recommendedName>
    <alternativeName>
        <fullName evidence="7">Thyroliberin receptor</fullName>
    </alternativeName>
</protein>
<dbReference type="PANTHER" id="PTHR46061">
    <property type="entry name" value="THYROTROPIN-RELEASING HORMONE RECEPTOR"/>
    <property type="match status" value="1"/>
</dbReference>
<evidence type="ECO:0000256" key="3">
    <source>
        <dbReference type="ARBA" id="ARBA00018873"/>
    </source>
</evidence>
<keyword evidence="11" id="KW-1185">Reference proteome</keyword>
<evidence type="ECO:0000313" key="12">
    <source>
        <dbReference type="RefSeq" id="XP_002730943.1"/>
    </source>
</evidence>
<dbReference type="PRINTS" id="PR00237">
    <property type="entry name" value="GPCRRHODOPSN"/>
</dbReference>
<feature type="transmembrane region" description="Helical" evidence="9">
    <location>
        <begin position="267"/>
        <end position="288"/>
    </location>
</feature>
<sequence>MMNKSELKYMTYSGVMENVSAVMDNISLTIFDSLATSTTYPKDDGTSGYTDSAQNGAVGNCATWNGTGNSSIDCSPIMIDLIYHPIIYKVVWLLCWGLVLLCGLVGNIMVVLVVCRISHMRTPTNCYLVSLAIADSLVLIVACLPSNVELFLPSNIWPYGNIGCKLSIYLQYVAINVSSLSITAFTIERYIAICHPMRAQTICTVSRAKKIIAALWIFAILYCVPWLFFVETKPLTLITGRQAEWCMYSKDRSTEIYTFMYMVDLCAFYVTPAILSVVLYGLIAKILFTNTVPQNATRNSFRHKHKNGVGKKEGRRKTTNSRKQVIKMLVVVVVLFLTLWAPYRILVVYNSVVDKPDEYSNAWYIAFSKWCIFLNSAINPILYNFMSIKFRRAFIRLCGCGARSEEYLYTRTETVTTRTTPNNQQPMVSTAYKPARYVTVEDDNTRA</sequence>
<dbReference type="GeneID" id="100329007"/>
<keyword evidence="8" id="KW-0297">G-protein coupled receptor</keyword>
<feature type="transmembrane region" description="Helical" evidence="9">
    <location>
        <begin position="325"/>
        <end position="343"/>
    </location>
</feature>
<dbReference type="PROSITE" id="PS50262">
    <property type="entry name" value="G_PROTEIN_RECEP_F1_2"/>
    <property type="match status" value="1"/>
</dbReference>
<feature type="domain" description="G-protein coupled receptors family 1 profile" evidence="10">
    <location>
        <begin position="106"/>
        <end position="383"/>
    </location>
</feature>
<proteinExistence type="inferred from homology"/>
<dbReference type="Proteomes" id="UP000694865">
    <property type="component" value="Unplaced"/>
</dbReference>
<dbReference type="SUPFAM" id="SSF81321">
    <property type="entry name" value="Family A G protein-coupled receptor-like"/>
    <property type="match status" value="1"/>
</dbReference>
<keyword evidence="5 9" id="KW-1133">Transmembrane helix</keyword>
<dbReference type="RefSeq" id="XP_002730943.1">
    <property type="nucleotide sequence ID" value="XM_002730897.1"/>
</dbReference>
<keyword evidence="4 8" id="KW-0812">Transmembrane</keyword>
<evidence type="ECO:0000313" key="11">
    <source>
        <dbReference type="Proteomes" id="UP000694865"/>
    </source>
</evidence>
<name>A0ABM0GJ27_SACKO</name>
<keyword evidence="8" id="KW-0807">Transducer</keyword>
<dbReference type="PANTHER" id="PTHR46061:SF3">
    <property type="entry name" value="THYROTROPIN-RELEASING HORMONE RECEPTOR"/>
    <property type="match status" value="1"/>
</dbReference>
<reference evidence="12" key="1">
    <citation type="submission" date="2025-08" db="UniProtKB">
        <authorList>
            <consortium name="RefSeq"/>
        </authorList>
    </citation>
    <scope>IDENTIFICATION</scope>
    <source>
        <tissue evidence="12">Testes</tissue>
    </source>
</reference>
<evidence type="ECO:0000256" key="5">
    <source>
        <dbReference type="ARBA" id="ARBA00022989"/>
    </source>
</evidence>
<dbReference type="InterPro" id="IPR000276">
    <property type="entry name" value="GPCR_Rhodpsn"/>
</dbReference>
<evidence type="ECO:0000256" key="6">
    <source>
        <dbReference type="ARBA" id="ARBA00023136"/>
    </source>
</evidence>
<feature type="transmembrane region" description="Helical" evidence="9">
    <location>
        <begin position="126"/>
        <end position="148"/>
    </location>
</feature>
<keyword evidence="6 9" id="KW-0472">Membrane</keyword>
<accession>A0ABM0GJ27</accession>
<comment type="subcellular location">
    <subcellularLocation>
        <location evidence="2">Membrane</location>
    </subcellularLocation>
</comment>
<keyword evidence="8 12" id="KW-0675">Receptor</keyword>
<dbReference type="InterPro" id="IPR002120">
    <property type="entry name" value="TRH_rcpt_1"/>
</dbReference>
<feature type="transmembrane region" description="Helical" evidence="9">
    <location>
        <begin position="211"/>
        <end position="229"/>
    </location>
</feature>
<comment type="function">
    <text evidence="1">Receptor for thyrotropin-releasing hormone (TRH). Upon ligand binding, this G-protein-coupled receptor triggers activation of the phosphatidylinositol (IP3)-calcium-protein kinase C (PKC) pathway.</text>
</comment>
<dbReference type="InterPro" id="IPR017452">
    <property type="entry name" value="GPCR_Rhodpsn_7TM"/>
</dbReference>
<evidence type="ECO:0000259" key="10">
    <source>
        <dbReference type="PROSITE" id="PS50262"/>
    </source>
</evidence>
<dbReference type="PRINTS" id="PR01846">
    <property type="entry name" value="TRHRFAMILY"/>
</dbReference>
<feature type="transmembrane region" description="Helical" evidence="9">
    <location>
        <begin position="363"/>
        <end position="386"/>
    </location>
</feature>
<evidence type="ECO:0000256" key="2">
    <source>
        <dbReference type="ARBA" id="ARBA00004370"/>
    </source>
</evidence>
<dbReference type="PROSITE" id="PS00237">
    <property type="entry name" value="G_PROTEIN_RECEP_F1_1"/>
    <property type="match status" value="1"/>
</dbReference>
<dbReference type="Gene3D" id="1.20.1070.10">
    <property type="entry name" value="Rhodopsin 7-helix transmembrane proteins"/>
    <property type="match status" value="1"/>
</dbReference>
<evidence type="ECO:0000256" key="8">
    <source>
        <dbReference type="RuleBase" id="RU000688"/>
    </source>
</evidence>
<comment type="similarity">
    <text evidence="8">Belongs to the G-protein coupled receptor 1 family.</text>
</comment>
<evidence type="ECO:0000256" key="1">
    <source>
        <dbReference type="ARBA" id="ARBA00004100"/>
    </source>
</evidence>
<organism evidence="11 12">
    <name type="scientific">Saccoglossus kowalevskii</name>
    <name type="common">Acorn worm</name>
    <dbReference type="NCBI Taxonomy" id="10224"/>
    <lineage>
        <taxon>Eukaryota</taxon>
        <taxon>Metazoa</taxon>
        <taxon>Hemichordata</taxon>
        <taxon>Enteropneusta</taxon>
        <taxon>Harrimaniidae</taxon>
        <taxon>Saccoglossus</taxon>
    </lineage>
</organism>
<feature type="transmembrane region" description="Helical" evidence="9">
    <location>
        <begin position="90"/>
        <end position="114"/>
    </location>
</feature>
<feature type="transmembrane region" description="Helical" evidence="9">
    <location>
        <begin position="168"/>
        <end position="191"/>
    </location>
</feature>
<gene>
    <name evidence="12" type="primary">TrhR</name>
</gene>
<evidence type="ECO:0000256" key="9">
    <source>
        <dbReference type="SAM" id="Phobius"/>
    </source>
</evidence>
<evidence type="ECO:0000256" key="4">
    <source>
        <dbReference type="ARBA" id="ARBA00022692"/>
    </source>
</evidence>
<dbReference type="Pfam" id="PF00001">
    <property type="entry name" value="7tm_1"/>
    <property type="match status" value="1"/>
</dbReference>
<evidence type="ECO:0000256" key="7">
    <source>
        <dbReference type="ARBA" id="ARBA00032251"/>
    </source>
</evidence>